<dbReference type="RefSeq" id="XP_030374962.1">
    <property type="nucleotide sequence ID" value="XM_030519102.1"/>
</dbReference>
<dbReference type="GO" id="GO:0006393">
    <property type="term" value="P:termination of mitochondrial transcription"/>
    <property type="evidence" value="ECO:0007669"/>
    <property type="project" value="TreeGrafter"/>
</dbReference>
<proteinExistence type="inferred from homology"/>
<keyword evidence="4" id="KW-1185">Reference proteome</keyword>
<dbReference type="CTD" id="42182"/>
<organism evidence="4 5">
    <name type="scientific">Drosophila lebanonensis</name>
    <name type="common">Fruit fly</name>
    <name type="synonym">Scaptodrosophila lebanonensis</name>
    <dbReference type="NCBI Taxonomy" id="7225"/>
    <lineage>
        <taxon>Eukaryota</taxon>
        <taxon>Metazoa</taxon>
        <taxon>Ecdysozoa</taxon>
        <taxon>Arthropoda</taxon>
        <taxon>Hexapoda</taxon>
        <taxon>Insecta</taxon>
        <taxon>Pterygota</taxon>
        <taxon>Neoptera</taxon>
        <taxon>Endopterygota</taxon>
        <taxon>Diptera</taxon>
        <taxon>Brachycera</taxon>
        <taxon>Muscomorpha</taxon>
        <taxon>Ephydroidea</taxon>
        <taxon>Drosophilidae</taxon>
        <taxon>Scaptodrosophila</taxon>
    </lineage>
</organism>
<dbReference type="SMART" id="SM00733">
    <property type="entry name" value="Mterf"/>
    <property type="match status" value="4"/>
</dbReference>
<accession>A0A6J2TIU8</accession>
<dbReference type="GO" id="GO:0003676">
    <property type="term" value="F:nucleic acid binding"/>
    <property type="evidence" value="ECO:0007669"/>
    <property type="project" value="InterPro"/>
</dbReference>
<evidence type="ECO:0000256" key="1">
    <source>
        <dbReference type="ARBA" id="ARBA00007692"/>
    </source>
</evidence>
<dbReference type="FunFam" id="1.25.70.10:FF:000044">
    <property type="entry name" value="uncharacterized protein LOC108087286"/>
    <property type="match status" value="1"/>
</dbReference>
<dbReference type="InterPro" id="IPR038538">
    <property type="entry name" value="MTERF_sf"/>
</dbReference>
<dbReference type="Proteomes" id="UP000504634">
    <property type="component" value="Unplaced"/>
</dbReference>
<dbReference type="Gene3D" id="1.25.70.10">
    <property type="entry name" value="Transcription termination factor 3, mitochondrial"/>
    <property type="match status" value="2"/>
</dbReference>
<feature type="region of interest" description="Disordered" evidence="3">
    <location>
        <begin position="23"/>
        <end position="49"/>
    </location>
</feature>
<evidence type="ECO:0000256" key="3">
    <source>
        <dbReference type="SAM" id="MobiDB-lite"/>
    </source>
</evidence>
<sequence length="564" mass="65619">MLRKSHSQAILLVRSLGDITRGLAATKKPTKKRENVKPPKAPTKESELPVDESLNPGYLTRTLVFSGSNYRVWAAALEKHPELRTVKRKDLQNAFNALKSLNYSVDDIVTKPMIMYYNASTLSNRHSVLLECGLQEISIPTLFKYVTVINRPINILKSYRYIPYDLNVSRKLAASFTDVELPKHLHESVDEIIPLKTLRQTLLNEYLSRRLQMSDEDLAKMWRVYGRVRHKSFQSVQDTIELLTKELNFPDERLRKNIFLLHADADNVRRILQEIPTIDDMDIKQIGFRRPKILMSSCDSLKQTLEHVRAFGIRENAIMRCLEVLTLGPDTVLERLRDLNEIEEFQVLGTNPRILRLVHYQNKARLRLDYLNQLKVRCASLHILSCGSEAFAKFARDGSDRTKGRDIIFYLSNLMFKDQQLLRDLLSRHPNWCHIPLLQVKQCLEYLLSKKFSIDDIFHNIHLLVYPIKRIEEKLFLLQSSDYFEELQLPNVSDVNALSNSQILTLILYLIESEFHFTGDGIWTEQHSHHVENFNNLLPDFPESLNKVYKYGVKPAEKTVMQHV</sequence>
<evidence type="ECO:0000313" key="4">
    <source>
        <dbReference type="Proteomes" id="UP000504634"/>
    </source>
</evidence>
<gene>
    <name evidence="5" type="primary">LOC115624391</name>
</gene>
<reference evidence="5" key="1">
    <citation type="submission" date="2025-08" db="UniProtKB">
        <authorList>
            <consortium name="RefSeq"/>
        </authorList>
    </citation>
    <scope>IDENTIFICATION</scope>
    <source>
        <strain evidence="5">11010-0011.00</strain>
        <tissue evidence="5">Whole body</tissue>
    </source>
</reference>
<dbReference type="GO" id="GO:0005759">
    <property type="term" value="C:mitochondrial matrix"/>
    <property type="evidence" value="ECO:0007669"/>
    <property type="project" value="TreeGrafter"/>
</dbReference>
<evidence type="ECO:0000313" key="5">
    <source>
        <dbReference type="RefSeq" id="XP_030374962.1"/>
    </source>
</evidence>
<name>A0A6J2TIU8_DROLE</name>
<dbReference type="PANTHER" id="PTHR15437">
    <property type="entry name" value="TRANSCRIPTION TERMINATION FACTOR, MITOCHONDRIAL"/>
    <property type="match status" value="1"/>
</dbReference>
<protein>
    <submittedName>
        <fullName evidence="5">Transcription termination factor 5, mitochondrial isoform X1</fullName>
    </submittedName>
</protein>
<dbReference type="OrthoDB" id="10064535at2759"/>
<dbReference type="PANTHER" id="PTHR15437:SF7">
    <property type="entry name" value="TRANSCRIPTION TERMINATION FACTOR 5, MITOCHONDRIAL"/>
    <property type="match status" value="1"/>
</dbReference>
<keyword evidence="2" id="KW-0809">Transit peptide</keyword>
<evidence type="ECO:0000256" key="2">
    <source>
        <dbReference type="ARBA" id="ARBA00022946"/>
    </source>
</evidence>
<dbReference type="AlphaFoldDB" id="A0A6J2TIU8"/>
<dbReference type="GeneID" id="115624391"/>
<comment type="similarity">
    <text evidence="1">Belongs to the mTERF family.</text>
</comment>
<feature type="compositionally biased region" description="Basic and acidic residues" evidence="3">
    <location>
        <begin position="32"/>
        <end position="47"/>
    </location>
</feature>
<dbReference type="InterPro" id="IPR003690">
    <property type="entry name" value="MTERF"/>
</dbReference>